<evidence type="ECO:0000313" key="1">
    <source>
        <dbReference type="EMBL" id="NMU84395.1"/>
    </source>
</evidence>
<gene>
    <name evidence="1" type="ORF">HKB16_16100</name>
</gene>
<dbReference type="AlphaFoldDB" id="A0A7Y0SJ67"/>
<feature type="non-terminal residue" evidence="1">
    <location>
        <position position="1"/>
    </location>
</feature>
<dbReference type="Proteomes" id="UP000518904">
    <property type="component" value="Unassembled WGS sequence"/>
</dbReference>
<feature type="non-terminal residue" evidence="1">
    <location>
        <position position="79"/>
    </location>
</feature>
<reference evidence="1 2" key="1">
    <citation type="submission" date="2020-04" db="EMBL/GenBank/DDBJ databases">
        <title>Whole-genome sequencing of Vibrio spp. from China reveals different genetic environments of blaCTX-M-14 among diverse lineages.</title>
        <authorList>
            <person name="Zheng Z."/>
            <person name="Ye L."/>
            <person name="Chen S."/>
        </authorList>
    </citation>
    <scope>NUCLEOTIDE SEQUENCE [LARGE SCALE GENOMIC DNA]</scope>
    <source>
        <strain evidence="1 2">Vb0551</strain>
    </source>
</reference>
<proteinExistence type="predicted"/>
<protein>
    <submittedName>
        <fullName evidence="1">Magnesium transporter</fullName>
    </submittedName>
</protein>
<dbReference type="EMBL" id="JABCLB010001692">
    <property type="protein sequence ID" value="NMU84395.1"/>
    <property type="molecule type" value="Genomic_DNA"/>
</dbReference>
<sequence>PNFSEVEIGAARNAFLQYEQEQQIHLLTIMPIDEAVGILQHCSVGYVNSLIAQLEQAGHDKRARHYAHQLGLHMSEVDT</sequence>
<organism evidence="1 2">
    <name type="scientific">Vibrio parahaemolyticus</name>
    <dbReference type="NCBI Taxonomy" id="670"/>
    <lineage>
        <taxon>Bacteria</taxon>
        <taxon>Pseudomonadati</taxon>
        <taxon>Pseudomonadota</taxon>
        <taxon>Gammaproteobacteria</taxon>
        <taxon>Vibrionales</taxon>
        <taxon>Vibrionaceae</taxon>
        <taxon>Vibrio</taxon>
    </lineage>
</organism>
<comment type="caution">
    <text evidence="1">The sequence shown here is derived from an EMBL/GenBank/DDBJ whole genome shotgun (WGS) entry which is preliminary data.</text>
</comment>
<name>A0A7Y0SJ67_VIBPH</name>
<accession>A0A7Y0SJ67</accession>
<evidence type="ECO:0000313" key="2">
    <source>
        <dbReference type="Proteomes" id="UP000518904"/>
    </source>
</evidence>